<dbReference type="PANTHER" id="PTHR43447">
    <property type="entry name" value="ALPHA-AMYLASE"/>
    <property type="match status" value="1"/>
</dbReference>
<dbReference type="SMART" id="SM00642">
    <property type="entry name" value="Aamy"/>
    <property type="match status" value="1"/>
</dbReference>
<dbReference type="PRINTS" id="PR00110">
    <property type="entry name" value="ALPHAAMYLASE"/>
</dbReference>
<keyword evidence="2" id="KW-0378">Hydrolase</keyword>
<proteinExistence type="inferred from homology"/>
<dbReference type="RefSeq" id="WP_163664883.1">
    <property type="nucleotide sequence ID" value="NZ_QZCE01000002.1"/>
</dbReference>
<dbReference type="CDD" id="cd11315">
    <property type="entry name" value="AmyAc_bac1_AmyA"/>
    <property type="match status" value="1"/>
</dbReference>
<dbReference type="InterPro" id="IPR006046">
    <property type="entry name" value="Alpha_amylase"/>
</dbReference>
<dbReference type="InterPro" id="IPR006047">
    <property type="entry name" value="GH13_cat_dom"/>
</dbReference>
<dbReference type="GO" id="GO:0005975">
    <property type="term" value="P:carbohydrate metabolic process"/>
    <property type="evidence" value="ECO:0007669"/>
    <property type="project" value="InterPro"/>
</dbReference>
<keyword evidence="5" id="KW-0732">Signal</keyword>
<dbReference type="GO" id="GO:0043169">
    <property type="term" value="F:cation binding"/>
    <property type="evidence" value="ECO:0007669"/>
    <property type="project" value="InterPro"/>
</dbReference>
<evidence type="ECO:0000256" key="5">
    <source>
        <dbReference type="SAM" id="SignalP"/>
    </source>
</evidence>
<dbReference type="Gene3D" id="3.20.20.80">
    <property type="entry name" value="Glycosidases"/>
    <property type="match status" value="1"/>
</dbReference>
<evidence type="ECO:0000256" key="1">
    <source>
        <dbReference type="ARBA" id="ARBA00008061"/>
    </source>
</evidence>
<evidence type="ECO:0000256" key="2">
    <source>
        <dbReference type="ARBA" id="ARBA00022801"/>
    </source>
</evidence>
<dbReference type="GO" id="GO:0004556">
    <property type="term" value="F:alpha-amylase activity"/>
    <property type="evidence" value="ECO:0007669"/>
    <property type="project" value="UniProtKB-UniRule"/>
</dbReference>
<evidence type="ECO:0000313" key="8">
    <source>
        <dbReference type="Proteomes" id="UP000473574"/>
    </source>
</evidence>
<feature type="signal peptide" evidence="5">
    <location>
        <begin position="1"/>
        <end position="29"/>
    </location>
</feature>
<name>A0A6M0S841_9CYAN</name>
<dbReference type="AlphaFoldDB" id="A0A6M0S841"/>
<sequence>MFRKLATFCLTAVTVAVTVLLSANQPAQANVILHAFDWSYATVTERAPAIAAAGYGAVLVTPPLKSPITQECRWYQRYQPQDFRVISNCDGDKESFVAMINALSKVGVLTYADVVVNHMANERNGSTTFPGMDVLDEYAEDPDYWERQRLYGDLDGGLFNSQDFHAPKCIRNYGNRDEVVKGRICGAGDDPGLPDLRDTVSGDNWVLEQRKHYVQTLYDLGVRGFRVDAAKHMPNAAIRYFIPDEIANNTQIFAEIITTGGVGDHEYNLFLEPYLRELPASFAAYDFPLLNAIKQAFSVGRPLSEIAQPYDTGNALENSRAVTVVTTHDIPYNDPFRYLILDPVDEDLAYAYIMGRDGGTPMVFDDGTTAAPPFGQTDGGRWQGVWNRDLMVRMITFHNRMQGISMEVLHADDCTLLWRREEEGIVAINKCEEPRKITVDTQFKFKWFHPYQDSLTEDPPIEITESSFTFEVPARRARMWFAI</sequence>
<accession>A0A6M0S841</accession>
<comment type="similarity">
    <text evidence="1">Belongs to the glycosyl hydrolase 13 family.</text>
</comment>
<dbReference type="Proteomes" id="UP000473574">
    <property type="component" value="Unassembled WGS sequence"/>
</dbReference>
<evidence type="ECO:0000313" key="7">
    <source>
        <dbReference type="EMBL" id="NEZ64536.1"/>
    </source>
</evidence>
<dbReference type="SUPFAM" id="SSF51445">
    <property type="entry name" value="(Trans)glycosidases"/>
    <property type="match status" value="1"/>
</dbReference>
<feature type="chain" id="PRO_5026925096" evidence="5">
    <location>
        <begin position="30"/>
        <end position="483"/>
    </location>
</feature>
<dbReference type="InterPro" id="IPR017853">
    <property type="entry name" value="GH"/>
</dbReference>
<evidence type="ECO:0000259" key="6">
    <source>
        <dbReference type="SMART" id="SM00642"/>
    </source>
</evidence>
<evidence type="ECO:0000256" key="3">
    <source>
        <dbReference type="ARBA" id="ARBA00023277"/>
    </source>
</evidence>
<evidence type="ECO:0000256" key="4">
    <source>
        <dbReference type="ARBA" id="ARBA00023295"/>
    </source>
</evidence>
<feature type="domain" description="Glycosyl hydrolase family 13 catalytic" evidence="6">
    <location>
        <begin position="30"/>
        <end position="398"/>
    </location>
</feature>
<comment type="caution">
    <text evidence="7">The sequence shown here is derived from an EMBL/GenBank/DDBJ whole genome shotgun (WGS) entry which is preliminary data.</text>
</comment>
<dbReference type="EMBL" id="QZCE01000002">
    <property type="protein sequence ID" value="NEZ64536.1"/>
    <property type="molecule type" value="Genomic_DNA"/>
</dbReference>
<reference evidence="7 8" key="1">
    <citation type="journal article" date="2020" name="Microb. Ecol.">
        <title>Ecogenomics of the Marine Benthic Filamentous Cyanobacterium Adonisia.</title>
        <authorList>
            <person name="Walter J.M."/>
            <person name="Coutinho F.H."/>
            <person name="Leomil L."/>
            <person name="Hargreaves P.I."/>
            <person name="Campeao M.E."/>
            <person name="Vieira V.V."/>
            <person name="Silva B.S."/>
            <person name="Fistarol G.O."/>
            <person name="Salomon P.S."/>
            <person name="Sawabe T."/>
            <person name="Mino S."/>
            <person name="Hosokawa M."/>
            <person name="Miyashita H."/>
            <person name="Maruyama F."/>
            <person name="van Verk M.C."/>
            <person name="Dutilh B.E."/>
            <person name="Thompson C.C."/>
            <person name="Thompson F.L."/>
        </authorList>
    </citation>
    <scope>NUCLEOTIDE SEQUENCE [LARGE SCALE GENOMIC DNA]</scope>
    <source>
        <strain evidence="7 8">CCMR0082</strain>
    </source>
</reference>
<organism evidence="7 8">
    <name type="scientific">Adonisia turfae CCMR0082</name>
    <dbReference type="NCBI Taxonomy" id="2304604"/>
    <lineage>
        <taxon>Bacteria</taxon>
        <taxon>Bacillati</taxon>
        <taxon>Cyanobacteriota</taxon>
        <taxon>Adonisia</taxon>
        <taxon>Adonisia turfae</taxon>
    </lineage>
</organism>
<gene>
    <name evidence="7" type="ORF">D0962_17370</name>
</gene>
<protein>
    <submittedName>
        <fullName evidence="7">Alpha-amylase</fullName>
    </submittedName>
</protein>
<keyword evidence="4" id="KW-0326">Glycosidase</keyword>
<keyword evidence="3" id="KW-0119">Carbohydrate metabolism</keyword>